<protein>
    <submittedName>
        <fullName evidence="1">Uncharacterized protein</fullName>
    </submittedName>
</protein>
<name>A0ACC2N1M1_9HYME</name>
<reference evidence="1" key="1">
    <citation type="submission" date="2023-04" db="EMBL/GenBank/DDBJ databases">
        <title>A chromosome-level genome assembly of the parasitoid wasp Eretmocerus hayati.</title>
        <authorList>
            <person name="Zhong Y."/>
            <person name="Liu S."/>
            <person name="Liu Y."/>
        </authorList>
    </citation>
    <scope>NUCLEOTIDE SEQUENCE</scope>
    <source>
        <strain evidence="1">ZJU_SS_LIU_2023</strain>
    </source>
</reference>
<keyword evidence="2" id="KW-1185">Reference proteome</keyword>
<evidence type="ECO:0000313" key="1">
    <source>
        <dbReference type="EMBL" id="KAJ8665049.1"/>
    </source>
</evidence>
<gene>
    <name evidence="1" type="ORF">QAD02_006711</name>
</gene>
<comment type="caution">
    <text evidence="1">The sequence shown here is derived from an EMBL/GenBank/DDBJ whole genome shotgun (WGS) entry which is preliminary data.</text>
</comment>
<proteinExistence type="predicted"/>
<sequence length="478" mass="53586">MAAEVIGLTKLIVKGYVYNKHSTDKNRTWWACVRYGKDGKNSCRARATTSNINTTPYEDVKLYRGPDISIHNHLPIPEDVERANKCRAKKSPSPNLKRQSPSPEQNTSCEQVDPDRINFMRDPVRYRKFLLKFTEDPSFDRESIIRALDAVSNLGVSRTAACALVQSNRSKITVDLDVLSSNIITASSSSHSKTNSTQVDDQASHSSVTPKVKPQIEQSASQATTTKDVQDTNTHPPVKKKGKKDNAQMMELLTTTIESTIETMQHITELMQANKDKKDKKKRKKEREEKRRVKKLKIRIIPPVPNSIPIRSLSSPDSVCTSIASPVKDFKDEFPVIDLTVEEDTKLRNVCGIPSDFRVEPTRPQPSCVYNASAVLIPDSLNASSSNPLMNGGAMANSYLQDKPNVTPTVVQDFFYNPVTIQQLNFGAQYPSWDFNNVQTPLQSLRGMANSFVTDMGQFRPFSSMRQPLPISHDARRT</sequence>
<evidence type="ECO:0000313" key="2">
    <source>
        <dbReference type="Proteomes" id="UP001239111"/>
    </source>
</evidence>
<accession>A0ACC2N1M1</accession>
<dbReference type="EMBL" id="CM056744">
    <property type="protein sequence ID" value="KAJ8665049.1"/>
    <property type="molecule type" value="Genomic_DNA"/>
</dbReference>
<dbReference type="Proteomes" id="UP001239111">
    <property type="component" value="Chromosome 4"/>
</dbReference>
<organism evidence="1 2">
    <name type="scientific">Eretmocerus hayati</name>
    <dbReference type="NCBI Taxonomy" id="131215"/>
    <lineage>
        <taxon>Eukaryota</taxon>
        <taxon>Metazoa</taxon>
        <taxon>Ecdysozoa</taxon>
        <taxon>Arthropoda</taxon>
        <taxon>Hexapoda</taxon>
        <taxon>Insecta</taxon>
        <taxon>Pterygota</taxon>
        <taxon>Neoptera</taxon>
        <taxon>Endopterygota</taxon>
        <taxon>Hymenoptera</taxon>
        <taxon>Apocrita</taxon>
        <taxon>Proctotrupomorpha</taxon>
        <taxon>Chalcidoidea</taxon>
        <taxon>Aphelinidae</taxon>
        <taxon>Aphelininae</taxon>
        <taxon>Eretmocerus</taxon>
    </lineage>
</organism>